<keyword evidence="1" id="KW-1133">Transmembrane helix</keyword>
<proteinExistence type="predicted"/>
<dbReference type="RefSeq" id="WP_074482050.1">
    <property type="nucleotide sequence ID" value="NZ_FNJK01000002.1"/>
</dbReference>
<dbReference type="EMBL" id="FNJK01000002">
    <property type="protein sequence ID" value="SDO77878.1"/>
    <property type="molecule type" value="Genomic_DNA"/>
</dbReference>
<reference evidence="2 3" key="1">
    <citation type="submission" date="2016-10" db="EMBL/GenBank/DDBJ databases">
        <authorList>
            <person name="de Groot N.N."/>
        </authorList>
    </citation>
    <scope>NUCLEOTIDE SEQUENCE [LARGE SCALE GENOMIC DNA]</scope>
    <source>
        <strain evidence="2 3">Sb04</strain>
    </source>
</reference>
<feature type="transmembrane region" description="Helical" evidence="1">
    <location>
        <begin position="77"/>
        <end position="96"/>
    </location>
</feature>
<evidence type="ECO:0000313" key="2">
    <source>
        <dbReference type="EMBL" id="SDO77878.1"/>
    </source>
</evidence>
<evidence type="ECO:0000313" key="3">
    <source>
        <dbReference type="Proteomes" id="UP000183816"/>
    </source>
</evidence>
<dbReference type="OrthoDB" id="10011734at2"/>
<keyword evidence="1" id="KW-0812">Transmembrane</keyword>
<organism evidence="2 3">
    <name type="scientific">Streptococcus equinus</name>
    <name type="common">Streptococcus bovis</name>
    <dbReference type="NCBI Taxonomy" id="1335"/>
    <lineage>
        <taxon>Bacteria</taxon>
        <taxon>Bacillati</taxon>
        <taxon>Bacillota</taxon>
        <taxon>Bacilli</taxon>
        <taxon>Lactobacillales</taxon>
        <taxon>Streptococcaceae</taxon>
        <taxon>Streptococcus</taxon>
    </lineage>
</organism>
<dbReference type="AlphaFoldDB" id="A0A1H0MBK6"/>
<feature type="transmembrane region" description="Helical" evidence="1">
    <location>
        <begin position="155"/>
        <end position="177"/>
    </location>
</feature>
<sequence>MNYQDKIELYHDGEKTYYYDLDEKKLYVQLMNTMNHREKTRMFLKKSSELSLAVGILSIILNRWYREVASLELNLSLLVFSCLVLIGLICWLSNFFTKQQSNPFSFVLVNMDEFDVENLIEQSGKLADSLRNLSIISLIIVMLGLPLFLINSLLIALVVAIFGALLFWGSLSYFDILKRYKAIDSLKENYFNVKRG</sequence>
<keyword evidence="1" id="KW-0472">Membrane</keyword>
<feature type="transmembrane region" description="Helical" evidence="1">
    <location>
        <begin position="47"/>
        <end position="65"/>
    </location>
</feature>
<gene>
    <name evidence="2" type="ORF">SAMN05216347_102279</name>
</gene>
<protein>
    <submittedName>
        <fullName evidence="2">Uncharacterized protein</fullName>
    </submittedName>
</protein>
<accession>A0A1H0MBK6</accession>
<dbReference type="Proteomes" id="UP000183816">
    <property type="component" value="Unassembled WGS sequence"/>
</dbReference>
<feature type="transmembrane region" description="Helical" evidence="1">
    <location>
        <begin position="130"/>
        <end position="149"/>
    </location>
</feature>
<name>A0A1H0MBK6_STREI</name>
<evidence type="ECO:0000256" key="1">
    <source>
        <dbReference type="SAM" id="Phobius"/>
    </source>
</evidence>